<dbReference type="AlphaFoldDB" id="A0A2I1EPT5"/>
<gene>
    <name evidence="2" type="ORF">RhiirA1_423812</name>
    <name evidence="4" type="ORF">RhiirA4_406218</name>
    <name evidence="3" type="ORF">RhiirC2_749484</name>
</gene>
<proteinExistence type="predicted"/>
<dbReference type="VEuPathDB" id="FungiDB:FUN_013351"/>
<reference evidence="4 7" key="1">
    <citation type="submission" date="2015-10" db="EMBL/GenBank/DDBJ databases">
        <title>Genome analyses suggest a sexual origin of heterokaryosis in a supposedly ancient asexual fungus.</title>
        <authorList>
            <person name="Ropars J."/>
            <person name="Sedzielewska K."/>
            <person name="Noel J."/>
            <person name="Charron P."/>
            <person name="Farinelli L."/>
            <person name="Marton T."/>
            <person name="Kruger M."/>
            <person name="Pelin A."/>
            <person name="Brachmann A."/>
            <person name="Corradi N."/>
        </authorList>
    </citation>
    <scope>NUCLEOTIDE SEQUENCE [LARGE SCALE GENOMIC DNA]</scope>
    <source>
        <strain evidence="4 7">A4</strain>
        <strain evidence="3 6">C2</strain>
    </source>
</reference>
<dbReference type="EMBL" id="LLXI01000836">
    <property type="protein sequence ID" value="PKY50182.1"/>
    <property type="molecule type" value="Genomic_DNA"/>
</dbReference>
<keyword evidence="7" id="KW-1185">Reference proteome</keyword>
<evidence type="ECO:0000256" key="1">
    <source>
        <dbReference type="SAM" id="MobiDB-lite"/>
    </source>
</evidence>
<dbReference type="Proteomes" id="UP000232688">
    <property type="component" value="Unassembled WGS sequence"/>
</dbReference>
<evidence type="ECO:0000313" key="2">
    <source>
        <dbReference type="EMBL" id="PKC62449.1"/>
    </source>
</evidence>
<reference evidence="2 5" key="3">
    <citation type="submission" date="2017-10" db="EMBL/GenBank/DDBJ databases">
        <title>Genome analyses suggest a sexual origin of heterokaryosis in a supposedly ancient asexual fungus.</title>
        <authorList>
            <person name="Corradi N."/>
            <person name="Sedzielewska K."/>
            <person name="Noel J."/>
            <person name="Charron P."/>
            <person name="Farinelli L."/>
            <person name="Marton T."/>
            <person name="Kruger M."/>
            <person name="Pelin A."/>
            <person name="Brachmann A."/>
            <person name="Corradi N."/>
        </authorList>
    </citation>
    <scope>NUCLEOTIDE SEQUENCE [LARGE SCALE GENOMIC DNA]</scope>
    <source>
        <strain evidence="2 5">A1</strain>
    </source>
</reference>
<evidence type="ECO:0000313" key="4">
    <source>
        <dbReference type="EMBL" id="PKY50182.1"/>
    </source>
</evidence>
<dbReference type="VEuPathDB" id="FungiDB:RhiirA1_423812"/>
<dbReference type="VEuPathDB" id="FungiDB:RhiirFUN_020127"/>
<reference evidence="5 6" key="2">
    <citation type="submission" date="2017-10" db="EMBL/GenBank/DDBJ databases">
        <title>Extensive intraspecific genome diversity in a model arbuscular mycorrhizal fungus.</title>
        <authorList>
            <person name="Chen E.C.H."/>
            <person name="Morin E."/>
            <person name="Baudet D."/>
            <person name="Noel J."/>
            <person name="Ndikumana S."/>
            <person name="Charron P."/>
            <person name="St-Onge C."/>
            <person name="Giorgi J."/>
            <person name="Grigoriev I.V."/>
            <person name="Roux C."/>
            <person name="Martin F.M."/>
            <person name="Corradi N."/>
        </authorList>
    </citation>
    <scope>NUCLEOTIDE SEQUENCE [LARGE SCALE GENOMIC DNA]</scope>
    <source>
        <strain evidence="2 5">A1</strain>
        <strain evidence="3 6">C2</strain>
    </source>
</reference>
<feature type="region of interest" description="Disordered" evidence="1">
    <location>
        <begin position="1"/>
        <end position="20"/>
    </location>
</feature>
<accession>A0A2I1EPT5</accession>
<dbReference type="EMBL" id="LLXH01000856">
    <property type="protein sequence ID" value="PKC62449.1"/>
    <property type="molecule type" value="Genomic_DNA"/>
</dbReference>
<dbReference type="EMBL" id="LLXL01000796">
    <property type="protein sequence ID" value="PKK68836.1"/>
    <property type="molecule type" value="Genomic_DNA"/>
</dbReference>
<evidence type="ECO:0000313" key="3">
    <source>
        <dbReference type="EMBL" id="PKK68836.1"/>
    </source>
</evidence>
<name>A0A2I1EPT5_9GLOM</name>
<sequence>MKVPLQSQQQTAYSYQPQHSYRQQTYQHLVPTPQQYSYNQPRRPVFAPAYYTTSYGRSLPNKSAHTPTNGSFTQAPRRVTRRGNFYINFLLNILYQIY</sequence>
<evidence type="ECO:0000313" key="6">
    <source>
        <dbReference type="Proteomes" id="UP000233469"/>
    </source>
</evidence>
<organism evidence="4 7">
    <name type="scientific">Rhizophagus irregularis</name>
    <dbReference type="NCBI Taxonomy" id="588596"/>
    <lineage>
        <taxon>Eukaryota</taxon>
        <taxon>Fungi</taxon>
        <taxon>Fungi incertae sedis</taxon>
        <taxon>Mucoromycota</taxon>
        <taxon>Glomeromycotina</taxon>
        <taxon>Glomeromycetes</taxon>
        <taxon>Glomerales</taxon>
        <taxon>Glomeraceae</taxon>
        <taxon>Rhizophagus</taxon>
    </lineage>
</organism>
<comment type="caution">
    <text evidence="4">The sequence shown here is derived from an EMBL/GenBank/DDBJ whole genome shotgun (WGS) entry which is preliminary data.</text>
</comment>
<dbReference type="Proteomes" id="UP000233469">
    <property type="component" value="Unassembled WGS sequence"/>
</dbReference>
<protein>
    <submittedName>
        <fullName evidence="4">Uncharacterized protein</fullName>
    </submittedName>
</protein>
<evidence type="ECO:0000313" key="7">
    <source>
        <dbReference type="Proteomes" id="UP000234323"/>
    </source>
</evidence>
<evidence type="ECO:0000313" key="5">
    <source>
        <dbReference type="Proteomes" id="UP000232688"/>
    </source>
</evidence>
<dbReference type="Proteomes" id="UP000234323">
    <property type="component" value="Unassembled WGS sequence"/>
</dbReference>